<gene>
    <name evidence="5" type="ORF">HNY73_020428</name>
</gene>
<dbReference type="GO" id="GO:0042981">
    <property type="term" value="P:regulation of apoptotic process"/>
    <property type="evidence" value="ECO:0007669"/>
    <property type="project" value="TreeGrafter"/>
</dbReference>
<dbReference type="Pfam" id="PF02017">
    <property type="entry name" value="CIDE-N"/>
    <property type="match status" value="1"/>
</dbReference>
<keyword evidence="6" id="KW-1185">Reference proteome</keyword>
<comment type="caution">
    <text evidence="5">The sequence shown here is derived from an EMBL/GenBank/DDBJ whole genome shotgun (WGS) entry which is preliminary data.</text>
</comment>
<feature type="compositionally biased region" description="Acidic residues" evidence="3">
    <location>
        <begin position="279"/>
        <end position="291"/>
    </location>
</feature>
<dbReference type="PROSITE" id="PS51135">
    <property type="entry name" value="CIDE_N"/>
    <property type="match status" value="1"/>
</dbReference>
<dbReference type="PANTHER" id="PTHR12306:SF22">
    <property type="entry name" value="DNAATION FACTOR-RELATED PROTEIN 2, ISOFORM B"/>
    <property type="match status" value="1"/>
</dbReference>
<evidence type="ECO:0000313" key="5">
    <source>
        <dbReference type="EMBL" id="KAF8767470.1"/>
    </source>
</evidence>
<name>A0A8T0E810_ARGBR</name>
<evidence type="ECO:0000256" key="1">
    <source>
        <dbReference type="ARBA" id="ARBA00022703"/>
    </source>
</evidence>
<dbReference type="CDD" id="cd01615">
    <property type="entry name" value="CIDE_N"/>
    <property type="match status" value="1"/>
</dbReference>
<reference evidence="5" key="1">
    <citation type="journal article" date="2020" name="bioRxiv">
        <title>Chromosome-level reference genome of the European wasp spider Argiope bruennichi: a resource for studies on range expansion and evolutionary adaptation.</title>
        <authorList>
            <person name="Sheffer M.M."/>
            <person name="Hoppe A."/>
            <person name="Krehenwinkel H."/>
            <person name="Uhl G."/>
            <person name="Kuss A.W."/>
            <person name="Jensen L."/>
            <person name="Jensen C."/>
            <person name="Gillespie R.G."/>
            <person name="Hoff K.J."/>
            <person name="Prost S."/>
        </authorList>
    </citation>
    <scope>NUCLEOTIDE SEQUENCE</scope>
</reference>
<dbReference type="PANTHER" id="PTHR12306">
    <property type="entry name" value="CELL DEATH ACTIVATOR CIDE"/>
    <property type="match status" value="1"/>
</dbReference>
<dbReference type="SMART" id="SM00266">
    <property type="entry name" value="CAD"/>
    <property type="match status" value="1"/>
</dbReference>
<dbReference type="Gene3D" id="3.10.20.10">
    <property type="match status" value="1"/>
</dbReference>
<feature type="compositionally biased region" description="Basic and acidic residues" evidence="3">
    <location>
        <begin position="265"/>
        <end position="274"/>
    </location>
</feature>
<proteinExistence type="predicted"/>
<feature type="compositionally biased region" description="Basic and acidic residues" evidence="3">
    <location>
        <begin position="199"/>
        <end position="208"/>
    </location>
</feature>
<dbReference type="Proteomes" id="UP000807504">
    <property type="component" value="Unassembled WGS sequence"/>
</dbReference>
<dbReference type="AlphaFoldDB" id="A0A8T0E810"/>
<accession>A0A8T0E810</accession>
<evidence type="ECO:0000313" key="6">
    <source>
        <dbReference type="Proteomes" id="UP000807504"/>
    </source>
</evidence>
<reference evidence="5" key="2">
    <citation type="submission" date="2020-06" db="EMBL/GenBank/DDBJ databases">
        <authorList>
            <person name="Sheffer M."/>
        </authorList>
    </citation>
    <scope>NUCLEOTIDE SEQUENCE</scope>
</reference>
<dbReference type="InterPro" id="IPR003508">
    <property type="entry name" value="CIDE-N_dom"/>
</dbReference>
<feature type="region of interest" description="Disordered" evidence="3">
    <location>
        <begin position="182"/>
        <end position="208"/>
    </location>
</feature>
<dbReference type="EMBL" id="JABXBU010002230">
    <property type="protein sequence ID" value="KAF8767470.1"/>
    <property type="molecule type" value="Genomic_DNA"/>
</dbReference>
<evidence type="ECO:0000256" key="3">
    <source>
        <dbReference type="SAM" id="MobiDB-lite"/>
    </source>
</evidence>
<sequence>MESRQRPYKVWSCDRQTRKAVMASNLRELRERGASRLGLPGADVKIVLESDGTEVEDDIYFQTIDRDTIFLILCPGERWLPPGVEALRAAITAIPRIVCEAINSMELIDKQPSWKIMDNKGRVTVVLHWDQRDIRRSADSRDRSGDREAVWRVEVMSQEVQTADTATSTDGTVISIPRTKLTLEGLGPRPSSRMLPQSEGKENSPEHDHSLCDFHCSALHEKGAQIHVNKSVATSPIQEVPEGTAIATATVGGVVKKGTGKGHVRFSDVAEETKIPAQDESESDTENTANEEEQLSERYLLLVDQLSLEQNRHLSVKDLGIILERLSSKIVDVDRLERERESTDVHNWTIKATIRGEVLREIGVIYNGQYYGIMEHPGLLFGSVNGIIPFDGLNVDILDEVLINCETKRLILGASTSLYPLHCLNVEILR</sequence>
<organism evidence="5 6">
    <name type="scientific">Argiope bruennichi</name>
    <name type="common">Wasp spider</name>
    <name type="synonym">Aranea bruennichi</name>
    <dbReference type="NCBI Taxonomy" id="94029"/>
    <lineage>
        <taxon>Eukaryota</taxon>
        <taxon>Metazoa</taxon>
        <taxon>Ecdysozoa</taxon>
        <taxon>Arthropoda</taxon>
        <taxon>Chelicerata</taxon>
        <taxon>Arachnida</taxon>
        <taxon>Araneae</taxon>
        <taxon>Araneomorphae</taxon>
        <taxon>Entelegynae</taxon>
        <taxon>Araneoidea</taxon>
        <taxon>Araneidae</taxon>
        <taxon>Argiope</taxon>
    </lineage>
</organism>
<keyword evidence="1 2" id="KW-0053">Apoptosis</keyword>
<evidence type="ECO:0000256" key="2">
    <source>
        <dbReference type="PROSITE-ProRule" id="PRU00447"/>
    </source>
</evidence>
<dbReference type="GO" id="GO:0006915">
    <property type="term" value="P:apoptotic process"/>
    <property type="evidence" value="ECO:0007669"/>
    <property type="project" value="UniProtKB-UniRule"/>
</dbReference>
<evidence type="ECO:0000259" key="4">
    <source>
        <dbReference type="PROSITE" id="PS51135"/>
    </source>
</evidence>
<protein>
    <submittedName>
        <fullName evidence="5">Cell death activator CIDE-3 like protein</fullName>
    </submittedName>
</protein>
<feature type="domain" description="CIDE-N" evidence="4">
    <location>
        <begin position="4"/>
        <end position="81"/>
    </location>
</feature>
<feature type="region of interest" description="Disordered" evidence="3">
    <location>
        <begin position="265"/>
        <end position="291"/>
    </location>
</feature>
<dbReference type="SUPFAM" id="SSF54277">
    <property type="entry name" value="CAD &amp; PB1 domains"/>
    <property type="match status" value="1"/>
</dbReference>